<name>A0A9N9K4D9_9GLOM</name>
<evidence type="ECO:0000313" key="3">
    <source>
        <dbReference type="Proteomes" id="UP000789405"/>
    </source>
</evidence>
<protein>
    <submittedName>
        <fullName evidence="2">13352_t:CDS:1</fullName>
    </submittedName>
</protein>
<feature type="non-terminal residue" evidence="2">
    <location>
        <position position="1"/>
    </location>
</feature>
<organism evidence="2 3">
    <name type="scientific">Dentiscutata erythropus</name>
    <dbReference type="NCBI Taxonomy" id="1348616"/>
    <lineage>
        <taxon>Eukaryota</taxon>
        <taxon>Fungi</taxon>
        <taxon>Fungi incertae sedis</taxon>
        <taxon>Mucoromycota</taxon>
        <taxon>Glomeromycotina</taxon>
        <taxon>Glomeromycetes</taxon>
        <taxon>Diversisporales</taxon>
        <taxon>Gigasporaceae</taxon>
        <taxon>Dentiscutata</taxon>
    </lineage>
</organism>
<evidence type="ECO:0000313" key="2">
    <source>
        <dbReference type="EMBL" id="CAG8808255.1"/>
    </source>
</evidence>
<keyword evidence="3" id="KW-1185">Reference proteome</keyword>
<accession>A0A9N9K4D9</accession>
<dbReference type="Proteomes" id="UP000789405">
    <property type="component" value="Unassembled WGS sequence"/>
</dbReference>
<evidence type="ECO:0000256" key="1">
    <source>
        <dbReference type="SAM" id="MobiDB-lite"/>
    </source>
</evidence>
<feature type="compositionally biased region" description="Basic residues" evidence="1">
    <location>
        <begin position="133"/>
        <end position="155"/>
    </location>
</feature>
<dbReference type="AlphaFoldDB" id="A0A9N9K4D9"/>
<comment type="caution">
    <text evidence="2">The sequence shown here is derived from an EMBL/GenBank/DDBJ whole genome shotgun (WGS) entry which is preliminary data.</text>
</comment>
<sequence length="184" mass="20810">FTTVLNHGCTTIKDLDEPDTILLNGNSNKKIADSDIHDLISPINNVSLEEENGEELMHDDLQEPLDVFPDQSNEQDNQCTYDEMANAPSNKYPIVLIPSVNVELLNLKLQRSPSQINDSEDEIDDNSESSKKLFLKKSKKRKRKVSLNISRKKKEKTQIQHAETDSDNDESTSLDATIEELQIS</sequence>
<feature type="non-terminal residue" evidence="2">
    <location>
        <position position="184"/>
    </location>
</feature>
<gene>
    <name evidence="2" type="ORF">DERYTH_LOCUS24843</name>
</gene>
<feature type="compositionally biased region" description="Acidic residues" evidence="1">
    <location>
        <begin position="118"/>
        <end position="127"/>
    </location>
</feature>
<reference evidence="2" key="1">
    <citation type="submission" date="2021-06" db="EMBL/GenBank/DDBJ databases">
        <authorList>
            <person name="Kallberg Y."/>
            <person name="Tangrot J."/>
            <person name="Rosling A."/>
        </authorList>
    </citation>
    <scope>NUCLEOTIDE SEQUENCE</scope>
    <source>
        <strain evidence="2">MA453B</strain>
    </source>
</reference>
<feature type="region of interest" description="Disordered" evidence="1">
    <location>
        <begin position="113"/>
        <end position="184"/>
    </location>
</feature>
<dbReference type="EMBL" id="CAJVPY010043551">
    <property type="protein sequence ID" value="CAG8808255.1"/>
    <property type="molecule type" value="Genomic_DNA"/>
</dbReference>
<proteinExistence type="predicted"/>